<organism evidence="2 3">
    <name type="scientific">Phanerochaete sordida</name>
    <dbReference type="NCBI Taxonomy" id="48140"/>
    <lineage>
        <taxon>Eukaryota</taxon>
        <taxon>Fungi</taxon>
        <taxon>Dikarya</taxon>
        <taxon>Basidiomycota</taxon>
        <taxon>Agaricomycotina</taxon>
        <taxon>Agaricomycetes</taxon>
        <taxon>Polyporales</taxon>
        <taxon>Phanerochaetaceae</taxon>
        <taxon>Phanerochaete</taxon>
    </lineage>
</organism>
<feature type="region of interest" description="Disordered" evidence="1">
    <location>
        <begin position="37"/>
        <end position="66"/>
    </location>
</feature>
<gene>
    <name evidence="2" type="ORF">PsYK624_011440</name>
</gene>
<evidence type="ECO:0000256" key="1">
    <source>
        <dbReference type="SAM" id="MobiDB-lite"/>
    </source>
</evidence>
<evidence type="ECO:0000313" key="2">
    <source>
        <dbReference type="EMBL" id="GJE85067.1"/>
    </source>
</evidence>
<name>A0A9P3FYX0_9APHY</name>
<dbReference type="EMBL" id="BPQB01000002">
    <property type="protein sequence ID" value="GJE85067.1"/>
    <property type="molecule type" value="Genomic_DNA"/>
</dbReference>
<dbReference type="AlphaFoldDB" id="A0A9P3FYX0"/>
<sequence length="66" mass="7202">MLVRIDHITVVLPAAGPKVYRSAELVDCGRSELEAEGSRLQRITGAPAQSSSRRARRAQGKDKARD</sequence>
<evidence type="ECO:0000313" key="3">
    <source>
        <dbReference type="Proteomes" id="UP000703269"/>
    </source>
</evidence>
<reference evidence="2 3" key="1">
    <citation type="submission" date="2021-08" db="EMBL/GenBank/DDBJ databases">
        <title>Draft Genome Sequence of Phanerochaete sordida strain YK-624.</title>
        <authorList>
            <person name="Mori T."/>
            <person name="Dohra H."/>
            <person name="Suzuki T."/>
            <person name="Kawagishi H."/>
            <person name="Hirai H."/>
        </authorList>
    </citation>
    <scope>NUCLEOTIDE SEQUENCE [LARGE SCALE GENOMIC DNA]</scope>
    <source>
        <strain evidence="2 3">YK-624</strain>
    </source>
</reference>
<dbReference type="Proteomes" id="UP000703269">
    <property type="component" value="Unassembled WGS sequence"/>
</dbReference>
<protein>
    <submittedName>
        <fullName evidence="2">Uncharacterized protein</fullName>
    </submittedName>
</protein>
<keyword evidence="3" id="KW-1185">Reference proteome</keyword>
<comment type="caution">
    <text evidence="2">The sequence shown here is derived from an EMBL/GenBank/DDBJ whole genome shotgun (WGS) entry which is preliminary data.</text>
</comment>
<accession>A0A9P3FYX0</accession>
<proteinExistence type="predicted"/>